<organism evidence="1 2">
    <name type="scientific">Liparis tanakae</name>
    <name type="common">Tanaka's snailfish</name>
    <dbReference type="NCBI Taxonomy" id="230148"/>
    <lineage>
        <taxon>Eukaryota</taxon>
        <taxon>Metazoa</taxon>
        <taxon>Chordata</taxon>
        <taxon>Craniata</taxon>
        <taxon>Vertebrata</taxon>
        <taxon>Euteleostomi</taxon>
        <taxon>Actinopterygii</taxon>
        <taxon>Neopterygii</taxon>
        <taxon>Teleostei</taxon>
        <taxon>Neoteleostei</taxon>
        <taxon>Acanthomorphata</taxon>
        <taxon>Eupercaria</taxon>
        <taxon>Perciformes</taxon>
        <taxon>Cottioidei</taxon>
        <taxon>Cottales</taxon>
        <taxon>Liparidae</taxon>
        <taxon>Liparis</taxon>
    </lineage>
</organism>
<sequence>MHRSEHEDHKITVTGCPKGERAHIGSRTQVEIVGQDFEVGRDVGFGFCLPLEPEASASLVYLLQQLGGGRRDNSLCQSFLGFLVGHCMS</sequence>
<comment type="caution">
    <text evidence="1">The sequence shown here is derived from an EMBL/GenBank/DDBJ whole genome shotgun (WGS) entry which is preliminary data.</text>
</comment>
<keyword evidence="2" id="KW-1185">Reference proteome</keyword>
<evidence type="ECO:0000313" key="1">
    <source>
        <dbReference type="EMBL" id="TNN78326.1"/>
    </source>
</evidence>
<dbReference type="Proteomes" id="UP000314294">
    <property type="component" value="Unassembled WGS sequence"/>
</dbReference>
<dbReference type="AlphaFoldDB" id="A0A4Z2IKC7"/>
<evidence type="ECO:0000313" key="2">
    <source>
        <dbReference type="Proteomes" id="UP000314294"/>
    </source>
</evidence>
<proteinExistence type="predicted"/>
<protein>
    <submittedName>
        <fullName evidence="1">Uncharacterized protein</fullName>
    </submittedName>
</protein>
<name>A0A4Z2IKC7_9TELE</name>
<accession>A0A4Z2IKC7</accession>
<reference evidence="1 2" key="1">
    <citation type="submission" date="2019-03" db="EMBL/GenBank/DDBJ databases">
        <title>First draft genome of Liparis tanakae, snailfish: a comprehensive survey of snailfish specific genes.</title>
        <authorList>
            <person name="Kim W."/>
            <person name="Song I."/>
            <person name="Jeong J.-H."/>
            <person name="Kim D."/>
            <person name="Kim S."/>
            <person name="Ryu S."/>
            <person name="Song J.Y."/>
            <person name="Lee S.K."/>
        </authorList>
    </citation>
    <scope>NUCLEOTIDE SEQUENCE [LARGE SCALE GENOMIC DNA]</scope>
    <source>
        <tissue evidence="1">Muscle</tissue>
    </source>
</reference>
<dbReference type="EMBL" id="SRLO01000075">
    <property type="protein sequence ID" value="TNN78326.1"/>
    <property type="molecule type" value="Genomic_DNA"/>
</dbReference>
<gene>
    <name evidence="1" type="ORF">EYF80_011566</name>
</gene>